<gene>
    <name evidence="3" type="ORF">ATJ88_0650</name>
</gene>
<dbReference type="RefSeq" id="WP_098462586.1">
    <property type="nucleotide sequence ID" value="NZ_PDJJ01000001.1"/>
</dbReference>
<organism evidence="3 4">
    <name type="scientific">Isoptericola jiangsuensis</name>
    <dbReference type="NCBI Taxonomy" id="548579"/>
    <lineage>
        <taxon>Bacteria</taxon>
        <taxon>Bacillati</taxon>
        <taxon>Actinomycetota</taxon>
        <taxon>Actinomycetes</taxon>
        <taxon>Micrococcales</taxon>
        <taxon>Promicromonosporaceae</taxon>
        <taxon>Isoptericola</taxon>
    </lineage>
</organism>
<reference evidence="3 4" key="1">
    <citation type="submission" date="2017-10" db="EMBL/GenBank/DDBJ databases">
        <title>Sequencing the genomes of 1000 actinobacteria strains.</title>
        <authorList>
            <person name="Klenk H.-P."/>
        </authorList>
    </citation>
    <scope>NUCLEOTIDE SEQUENCE [LARGE SCALE GENOMIC DNA]</scope>
    <source>
        <strain evidence="3 4">DSM 21863</strain>
    </source>
</reference>
<dbReference type="OrthoDB" id="3181909at2"/>
<dbReference type="PANTHER" id="PTHR48081:SF8">
    <property type="entry name" value="ALPHA_BETA HYDROLASE FOLD-3 DOMAIN-CONTAINING PROTEIN-RELATED"/>
    <property type="match status" value="1"/>
</dbReference>
<evidence type="ECO:0000259" key="2">
    <source>
        <dbReference type="Pfam" id="PF07859"/>
    </source>
</evidence>
<keyword evidence="1" id="KW-0378">Hydrolase</keyword>
<dbReference type="InterPro" id="IPR013094">
    <property type="entry name" value="AB_hydrolase_3"/>
</dbReference>
<dbReference type="Pfam" id="PF07859">
    <property type="entry name" value="Abhydrolase_3"/>
    <property type="match status" value="2"/>
</dbReference>
<sequence length="323" mass="32835">MSAGGTTTAATVAPASAPAAAVRVTERLLDGPHGDLRVRVHEPAGTPVAGLVWAHGGAFYRGDLDMHEADGVARHLAAHGVVVVTVDYSLVPSFEERAALPGAGSGRTDVHFPVPSHELASAFAWAAGAGLGVAPDAWSVGGASAGGNLAAGAALRLRDAVAGVDGVVPLPPGTVPVLPRSVVLAYPVLHRDLPPARDELLAKVRSVSPGEGFPPARYRAMTDNYVGHDGDAGSPYAFPGGQDLRGLPPTLVLTSDRDALRASGEAFAAELAAAGSDVVLVREDATRHGHLNQPQDPGCARSLARLTTFLTAPLVGSAHEPPA</sequence>
<evidence type="ECO:0000256" key="1">
    <source>
        <dbReference type="ARBA" id="ARBA00022801"/>
    </source>
</evidence>
<evidence type="ECO:0000313" key="3">
    <source>
        <dbReference type="EMBL" id="PFG42000.1"/>
    </source>
</evidence>
<proteinExistence type="predicted"/>
<dbReference type="InterPro" id="IPR029058">
    <property type="entry name" value="AB_hydrolase_fold"/>
</dbReference>
<dbReference type="PANTHER" id="PTHR48081">
    <property type="entry name" value="AB HYDROLASE SUPERFAMILY PROTEIN C4A8.06C"/>
    <property type="match status" value="1"/>
</dbReference>
<dbReference type="Gene3D" id="3.40.50.1820">
    <property type="entry name" value="alpha/beta hydrolase"/>
    <property type="match status" value="1"/>
</dbReference>
<dbReference type="InterPro" id="IPR050300">
    <property type="entry name" value="GDXG_lipolytic_enzyme"/>
</dbReference>
<dbReference type="AlphaFoldDB" id="A0A2A9EUN3"/>
<feature type="domain" description="Alpha/beta hydrolase fold-3" evidence="2">
    <location>
        <begin position="111"/>
        <end position="290"/>
    </location>
</feature>
<accession>A0A2A9EUN3</accession>
<dbReference type="EMBL" id="PDJJ01000001">
    <property type="protein sequence ID" value="PFG42000.1"/>
    <property type="molecule type" value="Genomic_DNA"/>
</dbReference>
<protein>
    <submittedName>
        <fullName evidence="3">Acetyl esterase/lipase</fullName>
    </submittedName>
</protein>
<name>A0A2A9EUN3_9MICO</name>
<dbReference type="GO" id="GO:0016787">
    <property type="term" value="F:hydrolase activity"/>
    <property type="evidence" value="ECO:0007669"/>
    <property type="project" value="UniProtKB-KW"/>
</dbReference>
<dbReference type="SUPFAM" id="SSF53474">
    <property type="entry name" value="alpha/beta-Hydrolases"/>
    <property type="match status" value="1"/>
</dbReference>
<keyword evidence="4" id="KW-1185">Reference proteome</keyword>
<evidence type="ECO:0000313" key="4">
    <source>
        <dbReference type="Proteomes" id="UP000224130"/>
    </source>
</evidence>
<dbReference type="Proteomes" id="UP000224130">
    <property type="component" value="Unassembled WGS sequence"/>
</dbReference>
<feature type="domain" description="Alpha/beta hydrolase fold-3" evidence="2">
    <location>
        <begin position="51"/>
        <end position="95"/>
    </location>
</feature>
<comment type="caution">
    <text evidence="3">The sequence shown here is derived from an EMBL/GenBank/DDBJ whole genome shotgun (WGS) entry which is preliminary data.</text>
</comment>